<feature type="transmembrane region" description="Helical" evidence="1">
    <location>
        <begin position="77"/>
        <end position="100"/>
    </location>
</feature>
<dbReference type="EMBL" id="JAUIYO010000008">
    <property type="protein sequence ID" value="MFK2826206.1"/>
    <property type="molecule type" value="Genomic_DNA"/>
</dbReference>
<feature type="transmembrane region" description="Helical" evidence="1">
    <location>
        <begin position="121"/>
        <end position="140"/>
    </location>
</feature>
<keyword evidence="1" id="KW-0812">Transmembrane</keyword>
<evidence type="ECO:0008006" key="4">
    <source>
        <dbReference type="Google" id="ProtNLM"/>
    </source>
</evidence>
<accession>A0ABW8IC43</accession>
<evidence type="ECO:0000256" key="1">
    <source>
        <dbReference type="SAM" id="Phobius"/>
    </source>
</evidence>
<protein>
    <recommendedName>
        <fullName evidence="4">DUF2269 family protein</fullName>
    </recommendedName>
</protein>
<dbReference type="Proteomes" id="UP001619911">
    <property type="component" value="Unassembled WGS sequence"/>
</dbReference>
<name>A0ABW8IC43_9BACI</name>
<evidence type="ECO:0000313" key="2">
    <source>
        <dbReference type="EMBL" id="MFK2826206.1"/>
    </source>
</evidence>
<keyword evidence="1" id="KW-0472">Membrane</keyword>
<reference evidence="2 3" key="1">
    <citation type="submission" date="2023-07" db="EMBL/GenBank/DDBJ databases">
        <title>Bacillus lucianemedeirus sp. nov, a new species isolated from an immunobiological production facility.</title>
        <authorList>
            <person name="Costa L.V."/>
            <person name="Miranda R.V.S.L."/>
            <person name="Brandao M.L.L."/>
            <person name="Reis C.M.F."/>
            <person name="Frazao A.M."/>
            <person name="Cruz F.V."/>
            <person name="Baio P.V.P."/>
            <person name="Veras J.F.C."/>
            <person name="Ramos J.N."/>
            <person name="Vieira V."/>
        </authorList>
    </citation>
    <scope>NUCLEOTIDE SEQUENCE [LARGE SCALE GENOMIC DNA]</scope>
    <source>
        <strain evidence="2 3">B190/17</strain>
    </source>
</reference>
<gene>
    <name evidence="2" type="ORF">QYG89_11075</name>
</gene>
<evidence type="ECO:0000313" key="3">
    <source>
        <dbReference type="Proteomes" id="UP001619911"/>
    </source>
</evidence>
<dbReference type="RefSeq" id="WP_404317247.1">
    <property type="nucleotide sequence ID" value="NZ_JAUIYO010000008.1"/>
</dbReference>
<organism evidence="2 3">
    <name type="scientific">Bacillus lumedeiriae</name>
    <dbReference type="NCBI Taxonomy" id="3058829"/>
    <lineage>
        <taxon>Bacteria</taxon>
        <taxon>Bacillati</taxon>
        <taxon>Bacillota</taxon>
        <taxon>Bacilli</taxon>
        <taxon>Bacillales</taxon>
        <taxon>Bacillaceae</taxon>
        <taxon>Bacillus</taxon>
    </lineage>
</organism>
<proteinExistence type="predicted"/>
<comment type="caution">
    <text evidence="2">The sequence shown here is derived from an EMBL/GenBank/DDBJ whole genome shotgun (WGS) entry which is preliminary data.</text>
</comment>
<sequence>MNSIYQLLLYIHISSTIASIGPFFILIPLTKKMRGAEAGVQQAYLHVFILAVRLVKHGGHVLVASGALLIMNGPWPWGTSWVIMTIVIMFSSAFFLARAFSPTIKKFSQPEANKQALVDKLYRSAWIYVFLLMLMLWFMTAKPVLW</sequence>
<keyword evidence="3" id="KW-1185">Reference proteome</keyword>
<feature type="transmembrane region" description="Helical" evidence="1">
    <location>
        <begin position="6"/>
        <end position="27"/>
    </location>
</feature>
<keyword evidence="1" id="KW-1133">Transmembrane helix</keyword>